<dbReference type="AlphaFoldDB" id="A0A8T3VY28"/>
<evidence type="ECO:0000256" key="1">
    <source>
        <dbReference type="ARBA" id="ARBA00004127"/>
    </source>
</evidence>
<organism evidence="6 7">
    <name type="scientific">Methanobrevibacter olleyae</name>
    <dbReference type="NCBI Taxonomy" id="294671"/>
    <lineage>
        <taxon>Archaea</taxon>
        <taxon>Methanobacteriati</taxon>
        <taxon>Methanobacteriota</taxon>
        <taxon>Methanomada group</taxon>
        <taxon>Methanobacteria</taxon>
        <taxon>Methanobacteriales</taxon>
        <taxon>Methanobacteriaceae</taxon>
        <taxon>Methanobrevibacter</taxon>
    </lineage>
</organism>
<comment type="caution">
    <text evidence="6">The sequence shown here is derived from an EMBL/GenBank/DDBJ whole genome shotgun (WGS) entry which is preliminary data.</text>
</comment>
<dbReference type="Gene3D" id="1.20.120.1630">
    <property type="match status" value="1"/>
</dbReference>
<dbReference type="InterPro" id="IPR007318">
    <property type="entry name" value="Phopholipid_MeTrfase"/>
</dbReference>
<dbReference type="EMBL" id="SUTG01000034">
    <property type="protein sequence ID" value="MBE6512876.1"/>
    <property type="molecule type" value="Genomic_DNA"/>
</dbReference>
<feature type="transmembrane region" description="Helical" evidence="5">
    <location>
        <begin position="7"/>
        <end position="33"/>
    </location>
</feature>
<keyword evidence="2 5" id="KW-0812">Transmembrane</keyword>
<dbReference type="PANTHER" id="PTHR12714">
    <property type="entry name" value="PROTEIN-S ISOPRENYLCYSTEINE O-METHYLTRANSFERASE"/>
    <property type="match status" value="1"/>
</dbReference>
<dbReference type="PANTHER" id="PTHR12714:SF9">
    <property type="entry name" value="PROTEIN-S-ISOPRENYLCYSTEINE O-METHYLTRANSFERASE"/>
    <property type="match status" value="1"/>
</dbReference>
<evidence type="ECO:0000256" key="5">
    <source>
        <dbReference type="SAM" id="Phobius"/>
    </source>
</evidence>
<evidence type="ECO:0000313" key="6">
    <source>
        <dbReference type="EMBL" id="MBE6512876.1"/>
    </source>
</evidence>
<gene>
    <name evidence="6" type="ORF">E7Z75_07030</name>
</gene>
<proteinExistence type="predicted"/>
<evidence type="ECO:0000313" key="7">
    <source>
        <dbReference type="Proteomes" id="UP000732619"/>
    </source>
</evidence>
<reference evidence="6" key="1">
    <citation type="submission" date="2019-04" db="EMBL/GenBank/DDBJ databases">
        <title>Evolution of Biomass-Degrading Anaerobic Consortia Revealed by Metagenomics.</title>
        <authorList>
            <person name="Peng X."/>
        </authorList>
    </citation>
    <scope>NUCLEOTIDE SEQUENCE</scope>
    <source>
        <strain evidence="6">SIG14</strain>
    </source>
</reference>
<dbReference type="GO" id="GO:0016740">
    <property type="term" value="F:transferase activity"/>
    <property type="evidence" value="ECO:0007669"/>
    <property type="project" value="UniProtKB-ARBA"/>
</dbReference>
<dbReference type="Proteomes" id="UP000732619">
    <property type="component" value="Unassembled WGS sequence"/>
</dbReference>
<dbReference type="GO" id="GO:0012505">
    <property type="term" value="C:endomembrane system"/>
    <property type="evidence" value="ECO:0007669"/>
    <property type="project" value="UniProtKB-SubCell"/>
</dbReference>
<feature type="transmembrane region" description="Helical" evidence="5">
    <location>
        <begin position="89"/>
        <end position="107"/>
    </location>
</feature>
<name>A0A8T3VY28_METOL</name>
<comment type="subcellular location">
    <subcellularLocation>
        <location evidence="1">Endomembrane system</location>
        <topology evidence="1">Multi-pass membrane protein</topology>
    </subcellularLocation>
</comment>
<feature type="transmembrane region" description="Helical" evidence="5">
    <location>
        <begin position="113"/>
        <end position="130"/>
    </location>
</feature>
<dbReference type="Pfam" id="PF04191">
    <property type="entry name" value="PEMT"/>
    <property type="match status" value="1"/>
</dbReference>
<keyword evidence="3 5" id="KW-1133">Transmembrane helix</keyword>
<protein>
    <submittedName>
        <fullName evidence="6">Isoprenylcysteine carboxylmethyltransferase family protein</fullName>
    </submittedName>
</protein>
<keyword evidence="4 5" id="KW-0472">Membrane</keyword>
<evidence type="ECO:0000256" key="4">
    <source>
        <dbReference type="ARBA" id="ARBA00023136"/>
    </source>
</evidence>
<accession>A0A8T3VY28</accession>
<evidence type="ECO:0000256" key="2">
    <source>
        <dbReference type="ARBA" id="ARBA00022692"/>
    </source>
</evidence>
<evidence type="ECO:0000256" key="3">
    <source>
        <dbReference type="ARBA" id="ARBA00022989"/>
    </source>
</evidence>
<sequence length="163" mass="18982">MNNEEHLPVFGIGSFLAFPILLLSFISLIASIYKKIPVFQINELHFPFAIIGIILILAGILIWISAVLKSKITQEIIDNKLVKTGIYSYIRHPIYSAFLFISTGLIFLSQNMLLFFLPIIYWVILTIGMMKTEEKWLLDKFGDEYVEYSKEVNRFIPFFNFFK</sequence>
<feature type="transmembrane region" description="Helical" evidence="5">
    <location>
        <begin position="45"/>
        <end position="68"/>
    </location>
</feature>